<dbReference type="AlphaFoldDB" id="A0A2S0JVG3"/>
<gene>
    <name evidence="1" type="ORF">LS41612_01925</name>
    <name evidence="2" type="ORF">NCTC10338_04413</name>
</gene>
<reference evidence="1 3" key="1">
    <citation type="submission" date="2017-03" db="EMBL/GenBank/DDBJ databases">
        <title>The whole genome sequencing and assembly of Lysinibacillus sphaericus DSM 28T strain.</title>
        <authorList>
            <person name="Lee Y.-J."/>
            <person name="Yi H."/>
            <person name="Bahn Y.-S."/>
            <person name="Kim J.F."/>
            <person name="Lee D.-W."/>
        </authorList>
    </citation>
    <scope>NUCLEOTIDE SEQUENCE [LARGE SCALE GENOMIC DNA]</scope>
    <source>
        <strain evidence="1 3">DSM 28</strain>
    </source>
</reference>
<dbReference type="EMBL" id="CP019980">
    <property type="protein sequence ID" value="AVK95137.1"/>
    <property type="molecule type" value="Genomic_DNA"/>
</dbReference>
<evidence type="ECO:0000313" key="3">
    <source>
        <dbReference type="Proteomes" id="UP000238825"/>
    </source>
</evidence>
<dbReference type="Proteomes" id="UP000238825">
    <property type="component" value="Chromosome"/>
</dbReference>
<evidence type="ECO:0000313" key="4">
    <source>
        <dbReference type="Proteomes" id="UP000255295"/>
    </source>
</evidence>
<reference evidence="2 4" key="2">
    <citation type="submission" date="2018-06" db="EMBL/GenBank/DDBJ databases">
        <authorList>
            <consortium name="Pathogen Informatics"/>
            <person name="Doyle S."/>
        </authorList>
    </citation>
    <scope>NUCLEOTIDE SEQUENCE [LARGE SCALE GENOMIC DNA]</scope>
    <source>
        <strain evidence="2 4">NCTC10338</strain>
    </source>
</reference>
<sequence length="100" mass="11634">MSELEEQKLEVGLEQIVRQYMKDRLINVSDFKQEEDNSFAFLEKNTLQLLLASLLSGDKRVLVENGNGQFELSIVKQLDEMIEETKVQFEEVIELLKKLS</sequence>
<dbReference type="RefSeq" id="WP_024364609.1">
    <property type="nucleotide sequence ID" value="NZ_BJNS01000031.1"/>
</dbReference>
<dbReference type="EMBL" id="UFSZ01000001">
    <property type="protein sequence ID" value="SUV19486.1"/>
    <property type="molecule type" value="Genomic_DNA"/>
</dbReference>
<evidence type="ECO:0000313" key="1">
    <source>
        <dbReference type="EMBL" id="AVK95137.1"/>
    </source>
</evidence>
<dbReference type="GeneID" id="48274939"/>
<organism evidence="1 3">
    <name type="scientific">Lysinibacillus sphaericus</name>
    <name type="common">Bacillus sphaericus</name>
    <dbReference type="NCBI Taxonomy" id="1421"/>
    <lineage>
        <taxon>Bacteria</taxon>
        <taxon>Bacillati</taxon>
        <taxon>Bacillota</taxon>
        <taxon>Bacilli</taxon>
        <taxon>Bacillales</taxon>
        <taxon>Bacillaceae</taxon>
        <taxon>Lysinibacillus</taxon>
    </lineage>
</organism>
<evidence type="ECO:0000313" key="2">
    <source>
        <dbReference type="EMBL" id="SUV19486.1"/>
    </source>
</evidence>
<proteinExistence type="predicted"/>
<accession>A0A2S0JVG3</accession>
<protein>
    <submittedName>
        <fullName evidence="1">Uncharacterized protein</fullName>
    </submittedName>
</protein>
<name>A0A2S0JVG3_LYSSH</name>
<dbReference type="Proteomes" id="UP000255295">
    <property type="component" value="Unassembled WGS sequence"/>
</dbReference>